<dbReference type="KEGG" id="ehx:EMIHUDRAFT_94809"/>
<sequence length="409" mass="45165">MSLLLLLSSSGASAAPSEVHRLTPLRNALTRIKARNAYLCTTNTDTSSWNLGGTPRFQERPLKDGAVMSLLAPVYDCPWTLERTNFVSEFNFDGGKWTCGVSEMRQSGRPCVVYSFGSNADSAFEDGVRRTNPACEIHIFDPTSKPPPRFREKGYSFHEMGLCSERTKANGGSTMKCDTLSSIMRTLNHTHVDILKADVEGEEYSFFTSEPWHRHASAVGQILLEVHLFMRSAMRLPAFLGSIRPLERAGFFVQTLEPVSALGTAYEMSFLNVNWFPVDRKPHIRPRLYVPSMYPADAPCPLYPPVGSPGEEIFCGYPAGRTNYSCDCGVQLDGTDECAVSLVEQRSRSPCAYGVSYGCYPGEPTRIWTRGCRGKFRCPVGTPIAPIPIAGREEPSVHLPADVPALSTR</sequence>
<accession>A0A0D3L0K0</accession>
<evidence type="ECO:0000313" key="3">
    <source>
        <dbReference type="Proteomes" id="UP000013827"/>
    </source>
</evidence>
<name>A0A0D3L0K0_EMIH1</name>
<dbReference type="Pfam" id="PF13383">
    <property type="entry name" value="Methyltransf_22"/>
    <property type="match status" value="1"/>
</dbReference>
<reference evidence="3" key="1">
    <citation type="journal article" date="2013" name="Nature">
        <title>Pan genome of the phytoplankton Emiliania underpins its global distribution.</title>
        <authorList>
            <person name="Read B.A."/>
            <person name="Kegel J."/>
            <person name="Klute M.J."/>
            <person name="Kuo A."/>
            <person name="Lefebvre S.C."/>
            <person name="Maumus F."/>
            <person name="Mayer C."/>
            <person name="Miller J."/>
            <person name="Monier A."/>
            <person name="Salamov A."/>
            <person name="Young J."/>
            <person name="Aguilar M."/>
            <person name="Claverie J.M."/>
            <person name="Frickenhaus S."/>
            <person name="Gonzalez K."/>
            <person name="Herman E.K."/>
            <person name="Lin Y.C."/>
            <person name="Napier J."/>
            <person name="Ogata H."/>
            <person name="Sarno A.F."/>
            <person name="Shmutz J."/>
            <person name="Schroeder D."/>
            <person name="de Vargas C."/>
            <person name="Verret F."/>
            <person name="von Dassow P."/>
            <person name="Valentin K."/>
            <person name="Van de Peer Y."/>
            <person name="Wheeler G."/>
            <person name="Dacks J.B."/>
            <person name="Delwiche C.F."/>
            <person name="Dyhrman S.T."/>
            <person name="Glockner G."/>
            <person name="John U."/>
            <person name="Richards T."/>
            <person name="Worden A.Z."/>
            <person name="Zhang X."/>
            <person name="Grigoriev I.V."/>
            <person name="Allen A.E."/>
            <person name="Bidle K."/>
            <person name="Borodovsky M."/>
            <person name="Bowler C."/>
            <person name="Brownlee C."/>
            <person name="Cock J.M."/>
            <person name="Elias M."/>
            <person name="Gladyshev V.N."/>
            <person name="Groth M."/>
            <person name="Guda C."/>
            <person name="Hadaegh A."/>
            <person name="Iglesias-Rodriguez M.D."/>
            <person name="Jenkins J."/>
            <person name="Jones B.M."/>
            <person name="Lawson T."/>
            <person name="Leese F."/>
            <person name="Lindquist E."/>
            <person name="Lobanov A."/>
            <person name="Lomsadze A."/>
            <person name="Malik S.B."/>
            <person name="Marsh M.E."/>
            <person name="Mackinder L."/>
            <person name="Mock T."/>
            <person name="Mueller-Roeber B."/>
            <person name="Pagarete A."/>
            <person name="Parker M."/>
            <person name="Probert I."/>
            <person name="Quesneville H."/>
            <person name="Raines C."/>
            <person name="Rensing S.A."/>
            <person name="Riano-Pachon D.M."/>
            <person name="Richier S."/>
            <person name="Rokitta S."/>
            <person name="Shiraiwa Y."/>
            <person name="Soanes D.M."/>
            <person name="van der Giezen M."/>
            <person name="Wahlund T.M."/>
            <person name="Williams B."/>
            <person name="Wilson W."/>
            <person name="Wolfe G."/>
            <person name="Wurch L.L."/>
        </authorList>
    </citation>
    <scope>NUCLEOTIDE SEQUENCE</scope>
</reference>
<dbReference type="AlphaFoldDB" id="A0A0D3L0K0"/>
<dbReference type="RefSeq" id="XP_005793964.1">
    <property type="nucleotide sequence ID" value="XM_005793907.1"/>
</dbReference>
<dbReference type="InterPro" id="IPR025714">
    <property type="entry name" value="Methyltranfer_dom"/>
</dbReference>
<dbReference type="EnsemblProtists" id="EOD41535">
    <property type="protein sequence ID" value="EOD41535"/>
    <property type="gene ID" value="EMIHUDRAFT_94809"/>
</dbReference>
<reference evidence="2" key="2">
    <citation type="submission" date="2024-10" db="UniProtKB">
        <authorList>
            <consortium name="EnsemblProtists"/>
        </authorList>
    </citation>
    <scope>IDENTIFICATION</scope>
</reference>
<feature type="domain" description="Methyltransferase" evidence="1">
    <location>
        <begin position="87"/>
        <end position="270"/>
    </location>
</feature>
<evidence type="ECO:0000313" key="2">
    <source>
        <dbReference type="EnsemblProtists" id="EOD41535"/>
    </source>
</evidence>
<protein>
    <recommendedName>
        <fullName evidence="1">Methyltransferase domain-containing protein</fullName>
    </recommendedName>
</protein>
<dbReference type="PaxDb" id="2903-EOD41535"/>
<dbReference type="GeneID" id="17286805"/>
<dbReference type="InterPro" id="IPR026913">
    <property type="entry name" value="METTL24"/>
</dbReference>
<organism evidence="2 3">
    <name type="scientific">Emiliania huxleyi (strain CCMP1516)</name>
    <dbReference type="NCBI Taxonomy" id="280463"/>
    <lineage>
        <taxon>Eukaryota</taxon>
        <taxon>Haptista</taxon>
        <taxon>Haptophyta</taxon>
        <taxon>Prymnesiophyceae</taxon>
        <taxon>Isochrysidales</taxon>
        <taxon>Noelaerhabdaceae</taxon>
        <taxon>Emiliania</taxon>
    </lineage>
</organism>
<dbReference type="PANTHER" id="PTHR32026">
    <property type="entry name" value="METHYLTRANSFERASE-LIKE PROTEIN 24"/>
    <property type="match status" value="1"/>
</dbReference>
<evidence type="ECO:0000259" key="1">
    <source>
        <dbReference type="Pfam" id="PF13383"/>
    </source>
</evidence>
<dbReference type="eggNOG" id="ENOG502S8F9">
    <property type="taxonomic scope" value="Eukaryota"/>
</dbReference>
<dbReference type="HOGENOM" id="CLU_673420_0_0_1"/>
<dbReference type="Proteomes" id="UP000013827">
    <property type="component" value="Unassembled WGS sequence"/>
</dbReference>
<keyword evidence="3" id="KW-1185">Reference proteome</keyword>
<proteinExistence type="predicted"/>